<keyword evidence="12" id="KW-1185">Reference proteome</keyword>
<gene>
    <name evidence="11" type="ORF">CALVIDRAFT_250518</name>
</gene>
<keyword evidence="6" id="KW-0378">Hydrolase</keyword>
<evidence type="ECO:0000256" key="3">
    <source>
        <dbReference type="ARBA" id="ARBA00005279"/>
    </source>
</evidence>
<feature type="region of interest" description="Disordered" evidence="9">
    <location>
        <begin position="268"/>
        <end position="293"/>
    </location>
</feature>
<feature type="compositionally biased region" description="Pro residues" evidence="9">
    <location>
        <begin position="428"/>
        <end position="464"/>
    </location>
</feature>
<evidence type="ECO:0000256" key="1">
    <source>
        <dbReference type="ARBA" id="ARBA00001936"/>
    </source>
</evidence>
<dbReference type="GO" id="GO:0000184">
    <property type="term" value="P:nuclear-transcribed mRNA catabolic process, nonsense-mediated decay"/>
    <property type="evidence" value="ECO:0007669"/>
    <property type="project" value="InterPro"/>
</dbReference>
<dbReference type="PROSITE" id="PS00893">
    <property type="entry name" value="NUDIX_BOX"/>
    <property type="match status" value="1"/>
</dbReference>
<dbReference type="InterPro" id="IPR020084">
    <property type="entry name" value="NUDIX_hydrolase_CS"/>
</dbReference>
<feature type="compositionally biased region" description="Low complexity" evidence="9">
    <location>
        <begin position="358"/>
        <end position="368"/>
    </location>
</feature>
<dbReference type="Gene3D" id="1.10.10.1050">
    <property type="entry name" value="Dcp2, box A domain"/>
    <property type="match status" value="1"/>
</dbReference>
<dbReference type="GO" id="GO:0030145">
    <property type="term" value="F:manganese ion binding"/>
    <property type="evidence" value="ECO:0007669"/>
    <property type="project" value="InterPro"/>
</dbReference>
<dbReference type="OrthoDB" id="18996at2759"/>
<dbReference type="Proteomes" id="UP000076738">
    <property type="component" value="Unassembled WGS sequence"/>
</dbReference>
<dbReference type="Pfam" id="PF00293">
    <property type="entry name" value="NUDIX"/>
    <property type="match status" value="1"/>
</dbReference>
<dbReference type="InterPro" id="IPR007722">
    <property type="entry name" value="DCP2_BoxA"/>
</dbReference>
<name>A0A167JEF4_CALVF</name>
<dbReference type="FunFam" id="3.90.79.10:FF:000003">
    <property type="entry name" value="M7GpppN-mRNA hydrolase isoform 2"/>
    <property type="match status" value="1"/>
</dbReference>
<dbReference type="SUPFAM" id="SSF55811">
    <property type="entry name" value="Nudix"/>
    <property type="match status" value="1"/>
</dbReference>
<feature type="compositionally biased region" description="Pro residues" evidence="9">
    <location>
        <begin position="477"/>
        <end position="489"/>
    </location>
</feature>
<protein>
    <submittedName>
        <fullName evidence="11">DCP2-domain-containing protein</fullName>
    </submittedName>
</protein>
<comment type="cofactor">
    <cofactor evidence="1">
        <name>Mn(2+)</name>
        <dbReference type="ChEBI" id="CHEBI:29035"/>
    </cofactor>
</comment>
<organism evidence="11 12">
    <name type="scientific">Calocera viscosa (strain TUFC12733)</name>
    <dbReference type="NCBI Taxonomy" id="1330018"/>
    <lineage>
        <taxon>Eukaryota</taxon>
        <taxon>Fungi</taxon>
        <taxon>Dikarya</taxon>
        <taxon>Basidiomycota</taxon>
        <taxon>Agaricomycotina</taxon>
        <taxon>Dacrymycetes</taxon>
        <taxon>Dacrymycetales</taxon>
        <taxon>Dacrymycetaceae</taxon>
        <taxon>Calocera</taxon>
    </lineage>
</organism>
<evidence type="ECO:0000259" key="10">
    <source>
        <dbReference type="PROSITE" id="PS51462"/>
    </source>
</evidence>
<evidence type="ECO:0000313" key="12">
    <source>
        <dbReference type="Proteomes" id="UP000076738"/>
    </source>
</evidence>
<dbReference type="SUPFAM" id="SSF140586">
    <property type="entry name" value="Dcp2 domain-like"/>
    <property type="match status" value="1"/>
</dbReference>
<dbReference type="PANTHER" id="PTHR23114:SF17">
    <property type="entry name" value="M7GPPPN-MRNA HYDROLASE"/>
    <property type="match status" value="1"/>
</dbReference>
<evidence type="ECO:0000256" key="4">
    <source>
        <dbReference type="ARBA" id="ARBA00022490"/>
    </source>
</evidence>
<comment type="similarity">
    <text evidence="3">Belongs to the Nudix hydrolase family. DCP2 subfamily.</text>
</comment>
<evidence type="ECO:0000256" key="9">
    <source>
        <dbReference type="SAM" id="MobiDB-lite"/>
    </source>
</evidence>
<dbReference type="STRING" id="1330018.A0A167JEF4"/>
<dbReference type="PANTHER" id="PTHR23114">
    <property type="entry name" value="M7GPPPN-MRNA HYDROLASE"/>
    <property type="match status" value="1"/>
</dbReference>
<reference evidence="11 12" key="1">
    <citation type="journal article" date="2016" name="Mol. Biol. Evol.">
        <title>Comparative Genomics of Early-Diverging Mushroom-Forming Fungi Provides Insights into the Origins of Lignocellulose Decay Capabilities.</title>
        <authorList>
            <person name="Nagy L.G."/>
            <person name="Riley R."/>
            <person name="Tritt A."/>
            <person name="Adam C."/>
            <person name="Daum C."/>
            <person name="Floudas D."/>
            <person name="Sun H."/>
            <person name="Yadav J.S."/>
            <person name="Pangilinan J."/>
            <person name="Larsson K.H."/>
            <person name="Matsuura K."/>
            <person name="Barry K."/>
            <person name="Labutti K."/>
            <person name="Kuo R."/>
            <person name="Ohm R.A."/>
            <person name="Bhattacharya S.S."/>
            <person name="Shirouzu T."/>
            <person name="Yoshinaga Y."/>
            <person name="Martin F.M."/>
            <person name="Grigoriev I.V."/>
            <person name="Hibbett D.S."/>
        </authorList>
    </citation>
    <scope>NUCLEOTIDE SEQUENCE [LARGE SCALE GENOMIC DNA]</scope>
    <source>
        <strain evidence="11 12">TUFC12733</strain>
    </source>
</reference>
<dbReference type="InterPro" id="IPR000086">
    <property type="entry name" value="NUDIX_hydrolase_dom"/>
</dbReference>
<dbReference type="Pfam" id="PF05026">
    <property type="entry name" value="DCP2"/>
    <property type="match status" value="1"/>
</dbReference>
<evidence type="ECO:0000256" key="5">
    <source>
        <dbReference type="ARBA" id="ARBA00022723"/>
    </source>
</evidence>
<sequence>MSTIIPQPHPPLISSESQANLLTVDESLRDAELEEVLDDLSSRFILNMPEPELSSTERISFQIEQAHWYYEDFVRPLNPAFPSMSLKRFSAMLFKACPLLSEFSHEQAFQDFQKYKSRVPVCGAVLLNPKMDKCVLVKGWKSTAAWSFPKGKINQDESRAACAIREVYEETGFDFGAAGLLDKNARTTIEINEQSLTLYFVVGVPENTAFETQTRKEISKIEWFALMELPTWTKKKVKEQGKFYLVSPFVSALRAFVNAKKAALKSNGVHPEALPQGESDRSSSLGPVTPPGAAVAPIQQAVPQAAAAGPSYLPNGTKPNGIAESDSDRMSRLLSALSTGSSSTVTSTAPAPPPSVPMPALSPASASSDRTDKHIALLDSLLGPIPGASPGSTQLSSRKVSEGRPLPPIPSGSRAFPSNGPGGHPFPIDAPSPPRQAPPPPQPMMAPQPPPVPQMMHAPPPMPPYHMDGPPVYTFPGPAPPPQQQPSQPPSFLHNPQATYGYYPPAFGSEKAPPSQQDAHKGALLSLLSPNYLPQPAHQLVVRQSGESIYADGGDLALLPPMHQPPSDPSFNAGPMHPMNHPMNAPPPMDMYGNGPRPLFPPGPSFAPNPSLGPPIRQQDDMTSQHPVIRTLGHPSQPHPPMAVDFPYAGPSPDVSVDAFRKGLPRPREVQNFERRNRVSGEQILYHPQQMPMPLPPFAGGPGTSMPRLDMPKPRQPENLLAILNSGPRPHFV</sequence>
<evidence type="ECO:0000313" key="11">
    <source>
        <dbReference type="EMBL" id="KZO93507.1"/>
    </source>
</evidence>
<feature type="compositionally biased region" description="Low complexity" evidence="9">
    <location>
        <begin position="335"/>
        <end position="349"/>
    </location>
</feature>
<dbReference type="GO" id="GO:0000932">
    <property type="term" value="C:P-body"/>
    <property type="evidence" value="ECO:0007669"/>
    <property type="project" value="TreeGrafter"/>
</dbReference>
<proteinExistence type="inferred from homology"/>
<dbReference type="CDD" id="cd03672">
    <property type="entry name" value="NUDIX_Dcp2p_Nudt20"/>
    <property type="match status" value="1"/>
</dbReference>
<dbReference type="SMART" id="SM01125">
    <property type="entry name" value="DCP2"/>
    <property type="match status" value="1"/>
</dbReference>
<dbReference type="PROSITE" id="PS51462">
    <property type="entry name" value="NUDIX"/>
    <property type="match status" value="1"/>
</dbReference>
<keyword evidence="7" id="KW-0694">RNA-binding</keyword>
<dbReference type="InterPro" id="IPR015797">
    <property type="entry name" value="NUDIX_hydrolase-like_dom_sf"/>
</dbReference>
<accession>A0A167JEF4</accession>
<feature type="region of interest" description="Disordered" evidence="9">
    <location>
        <begin position="335"/>
        <end position="498"/>
    </location>
</feature>
<keyword evidence="4" id="KW-0963">Cytoplasm</keyword>
<dbReference type="GO" id="GO:0140933">
    <property type="term" value="F:5'-(N(7)-methylguanosine 5'-triphospho)-[mRNA] hydrolase activity"/>
    <property type="evidence" value="ECO:0007669"/>
    <property type="project" value="InterPro"/>
</dbReference>
<dbReference type="GO" id="GO:0003723">
    <property type="term" value="F:RNA binding"/>
    <property type="evidence" value="ECO:0007669"/>
    <property type="project" value="UniProtKB-KW"/>
</dbReference>
<dbReference type="InterPro" id="IPR036189">
    <property type="entry name" value="DCP2_BoxA_sf"/>
</dbReference>
<dbReference type="EMBL" id="KV417301">
    <property type="protein sequence ID" value="KZO93507.1"/>
    <property type="molecule type" value="Genomic_DNA"/>
</dbReference>
<dbReference type="InterPro" id="IPR044099">
    <property type="entry name" value="Dcp2_NUDIX"/>
</dbReference>
<dbReference type="GO" id="GO:0000290">
    <property type="term" value="P:deadenylation-dependent decapping of nuclear-transcribed mRNA"/>
    <property type="evidence" value="ECO:0007669"/>
    <property type="project" value="InterPro"/>
</dbReference>
<keyword evidence="8" id="KW-0464">Manganese</keyword>
<comment type="subcellular location">
    <subcellularLocation>
        <location evidence="2">Cytoplasm</location>
    </subcellularLocation>
</comment>
<evidence type="ECO:0000256" key="7">
    <source>
        <dbReference type="ARBA" id="ARBA00022884"/>
    </source>
</evidence>
<evidence type="ECO:0000256" key="6">
    <source>
        <dbReference type="ARBA" id="ARBA00022801"/>
    </source>
</evidence>
<dbReference type="Gene3D" id="3.90.79.10">
    <property type="entry name" value="Nucleoside Triphosphate Pyrophosphohydrolase"/>
    <property type="match status" value="1"/>
</dbReference>
<evidence type="ECO:0000256" key="8">
    <source>
        <dbReference type="ARBA" id="ARBA00023211"/>
    </source>
</evidence>
<keyword evidence="5" id="KW-0479">Metal-binding</keyword>
<dbReference type="AlphaFoldDB" id="A0A167JEF4"/>
<evidence type="ECO:0000256" key="2">
    <source>
        <dbReference type="ARBA" id="ARBA00004496"/>
    </source>
</evidence>
<feature type="domain" description="Nudix hydrolase" evidence="10">
    <location>
        <begin position="117"/>
        <end position="249"/>
    </location>
</feature>